<feature type="transmembrane region" description="Helical" evidence="2">
    <location>
        <begin position="146"/>
        <end position="165"/>
    </location>
</feature>
<dbReference type="OrthoDB" id="181905at2"/>
<keyword evidence="2" id="KW-0472">Membrane</keyword>
<reference evidence="3 4" key="1">
    <citation type="journal article" date="2007" name="PLoS Genet.">
        <title>A tale of two oxidation states: bacterial colonization of arsenic-rich environments.</title>
        <authorList>
            <person name="Muller D."/>
            <person name="Medigue C."/>
            <person name="Koechler S."/>
            <person name="Barbe V."/>
            <person name="Barakat M."/>
            <person name="Talla E."/>
            <person name="Bonnefoy V."/>
            <person name="Krin E."/>
            <person name="Arsene-Ploetze F."/>
            <person name="Carapito C."/>
            <person name="Chandler M."/>
            <person name="Cournoyer B."/>
            <person name="Cruveiller S."/>
            <person name="Dossat C."/>
            <person name="Duval S."/>
            <person name="Heymann M."/>
            <person name="Leize E."/>
            <person name="Lieutaud A."/>
            <person name="Lievremont D."/>
            <person name="Makita Y."/>
            <person name="Mangenot S."/>
            <person name="Nitschke W."/>
            <person name="Ortet P."/>
            <person name="Perdrial N."/>
            <person name="Schoepp B."/>
            <person name="Siguier N."/>
            <person name="Simeonova D.D."/>
            <person name="Rouy Z."/>
            <person name="Segurens B."/>
            <person name="Turlin E."/>
            <person name="Vallenet D."/>
            <person name="Van Dorsselaer A."/>
            <person name="Weiss S."/>
            <person name="Weissenbach J."/>
            <person name="Lett M.C."/>
            <person name="Danchin A."/>
            <person name="Bertin P.N."/>
        </authorList>
    </citation>
    <scope>NUCLEOTIDE SEQUENCE [LARGE SCALE GENOMIC DNA]</scope>
    <source>
        <strain evidence="4">ULPAs1</strain>
    </source>
</reference>
<evidence type="ECO:0000256" key="1">
    <source>
        <dbReference type="ARBA" id="ARBA00009617"/>
    </source>
</evidence>
<dbReference type="eggNOG" id="COG2211">
    <property type="taxonomic scope" value="Bacteria"/>
</dbReference>
<dbReference type="EMBL" id="CU207211">
    <property type="protein sequence ID" value="CAL62556.2"/>
    <property type="molecule type" value="Genomic_DNA"/>
</dbReference>
<evidence type="ECO:0000256" key="2">
    <source>
        <dbReference type="SAM" id="Phobius"/>
    </source>
</evidence>
<dbReference type="Gene3D" id="1.20.1250.20">
    <property type="entry name" value="MFS general substrate transporter like domains"/>
    <property type="match status" value="2"/>
</dbReference>
<feature type="transmembrane region" description="Helical" evidence="2">
    <location>
        <begin position="7"/>
        <end position="30"/>
    </location>
</feature>
<dbReference type="KEGG" id="har:HEAR2425"/>
<feature type="transmembrane region" description="Helical" evidence="2">
    <location>
        <begin position="344"/>
        <end position="368"/>
    </location>
</feature>
<dbReference type="AlphaFoldDB" id="A4G7R9"/>
<dbReference type="GO" id="GO:0015293">
    <property type="term" value="F:symporter activity"/>
    <property type="evidence" value="ECO:0007669"/>
    <property type="project" value="InterPro"/>
</dbReference>
<feature type="transmembrane region" description="Helical" evidence="2">
    <location>
        <begin position="79"/>
        <end position="98"/>
    </location>
</feature>
<dbReference type="Pfam" id="PF13347">
    <property type="entry name" value="MFS_2"/>
    <property type="match status" value="1"/>
</dbReference>
<keyword evidence="2" id="KW-1133">Transmembrane helix</keyword>
<comment type="similarity">
    <text evidence="1">Belongs to the sodium:galactoside symporter (TC 2.A.2) family.</text>
</comment>
<feature type="transmembrane region" description="Helical" evidence="2">
    <location>
        <begin position="388"/>
        <end position="410"/>
    </location>
</feature>
<proteinExistence type="inferred from homology"/>
<dbReference type="GO" id="GO:0005886">
    <property type="term" value="C:plasma membrane"/>
    <property type="evidence" value="ECO:0007669"/>
    <property type="project" value="TreeGrafter"/>
</dbReference>
<feature type="transmembrane region" description="Helical" evidence="2">
    <location>
        <begin position="104"/>
        <end position="125"/>
    </location>
</feature>
<feature type="transmembrane region" description="Helical" evidence="2">
    <location>
        <begin position="303"/>
        <end position="332"/>
    </location>
</feature>
<keyword evidence="4" id="KW-1185">Reference proteome</keyword>
<name>A4G7R9_HERAR</name>
<dbReference type="SUPFAM" id="SSF103473">
    <property type="entry name" value="MFS general substrate transporter"/>
    <property type="match status" value="1"/>
</dbReference>
<dbReference type="HOGENOM" id="CLU_027408_8_1_4"/>
<dbReference type="InterPro" id="IPR039672">
    <property type="entry name" value="MFS_2"/>
</dbReference>
<dbReference type="Proteomes" id="UP000006697">
    <property type="component" value="Chromosome"/>
</dbReference>
<dbReference type="InterPro" id="IPR036259">
    <property type="entry name" value="MFS_trans_sf"/>
</dbReference>
<feature type="transmembrane region" description="Helical" evidence="2">
    <location>
        <begin position="246"/>
        <end position="271"/>
    </location>
</feature>
<evidence type="ECO:0000313" key="3">
    <source>
        <dbReference type="EMBL" id="CAL62556.2"/>
    </source>
</evidence>
<dbReference type="GO" id="GO:0008643">
    <property type="term" value="P:carbohydrate transport"/>
    <property type="evidence" value="ECO:0007669"/>
    <property type="project" value="InterPro"/>
</dbReference>
<feature type="transmembrane region" description="Helical" evidence="2">
    <location>
        <begin position="42"/>
        <end position="67"/>
    </location>
</feature>
<dbReference type="PANTHER" id="PTHR11328:SF24">
    <property type="entry name" value="MAJOR FACILITATOR SUPERFAMILY (MFS) PROFILE DOMAIN-CONTAINING PROTEIN"/>
    <property type="match status" value="1"/>
</dbReference>
<feature type="transmembrane region" description="Helical" evidence="2">
    <location>
        <begin position="217"/>
        <end position="240"/>
    </location>
</feature>
<dbReference type="STRING" id="204773.HEAR2425"/>
<organism evidence="3 4">
    <name type="scientific">Herminiimonas arsenicoxydans</name>
    <dbReference type="NCBI Taxonomy" id="204773"/>
    <lineage>
        <taxon>Bacteria</taxon>
        <taxon>Pseudomonadati</taxon>
        <taxon>Pseudomonadota</taxon>
        <taxon>Betaproteobacteria</taxon>
        <taxon>Burkholderiales</taxon>
        <taxon>Oxalobacteraceae</taxon>
        <taxon>Herminiimonas</taxon>
    </lineage>
</organism>
<sequence>MARLTTVSFFTYGLFGLPLALVALPIYVYVPQFYAERFGLSLTLIGGALLAARVFDACIDPLIGLWIDRRRNHGGYGRFILISLPLLALGFLALFHPPELLQDAALLWFLCTLLLVYLGFSLATIAHQSWGAALTQKLAERSRLTATREACGLLGVILAALLTGWLGFDGLITIFIITLLICAAILLKSAPQPAATQALHAGWSAMLEPLRNRRFRWLFAVLIVNGIAASIPATLFLFFAKDQLQLAQYAGLFLVLYFMAAACSMPLWVALARRHGEARIWLCAMLLSAAAFIWAYGLPAGAALPFAVICVLSGLTLGADLALPPALLAAVIGRAGHSGQREGAYFGAWSWATKMNLALAAGISLPLLEQLGYVPGTADSTGTHALSVAYALLPCALKLAAASILARAPLRDV</sequence>
<feature type="transmembrane region" description="Helical" evidence="2">
    <location>
        <begin position="171"/>
        <end position="187"/>
    </location>
</feature>
<gene>
    <name evidence="3" type="ordered locus">HEAR2425</name>
</gene>
<dbReference type="PANTHER" id="PTHR11328">
    <property type="entry name" value="MAJOR FACILITATOR SUPERFAMILY DOMAIN-CONTAINING PROTEIN"/>
    <property type="match status" value="1"/>
</dbReference>
<feature type="transmembrane region" description="Helical" evidence="2">
    <location>
        <begin position="278"/>
        <end position="297"/>
    </location>
</feature>
<protein>
    <submittedName>
        <fullName evidence="3">Major facilitator superfamily protein</fullName>
    </submittedName>
</protein>
<keyword evidence="2" id="KW-0812">Transmembrane</keyword>
<evidence type="ECO:0000313" key="4">
    <source>
        <dbReference type="Proteomes" id="UP000006697"/>
    </source>
</evidence>
<accession>A4G7R9</accession>